<sequence>MLAAGYLYAVFVASLIAGVATADDGDDFSNNLFTDLAPLLALFGERVTMQFMSQAMGWADHIILAMAPLGIITAIVGAIRVGGPSWLKAIIGRARESRAIPEAELMSSTSNEVCELWNGHEIVRVMGKGPIREFIILLPALKEEDTGLNLKCQHSASPGSIQEVKSMELGSKTADYLEEKEPTFRENLLGTNGNETGDLEQPGRHDDGAIVILRNRTVETPNLTLNVHTHFDRSEHYVAAIWGIVLQLGVLLYFGSATYYPALMYEKNGSQVGSYAFPCTAAGILCLAAGMMLCSYIVEASTEEKRYQPRGGREARLVWIQKSGTVSDQAFDSFAIFPTNPREMIITSRRIDMRRKSEAIIATIVCLGGFVVQFVGLRGMHWSAPVVQLGATVVMAIVRACVRRNLGQLPESRRLVSGFELDWLALTLSMQPTEAPWPGKPGQKLDGLEMLQRPWAQKGWDWVMSSIQDPAVCSALKPDPDTTRERARPASSSTDNMVGKTGIADRVFQIRRELGRLADWTGVASTEAVRLARAIEITMDMLDPLFELGEHAHKMSWSMQVCTEPVHFHLERTAAGSWKALADELEAALSLWLYHIDDEIERTKQRGANPKSGSPDKNDDTWLRAKGVTKTPTLTLLGTSSPGLQQDLEWWMPDGVARTIKVEQVKSTFKGSTVPTVTVPGKTSVQVEGAGEIQMHHIVGFMSSHDDLSSENGSLSASDGSRVSTPTDTINELREGTLAVESFSPLPELFSRYMFSTFMWTVAKSLTYPIPGQLDVKPLLADGGGSTWTSFALHNTQISKLAQCIQSTEIGTLEEVYQSIIPPLSATNKLPEPDAIIRWVREHSQPHEQLDHWEEVAEAYIWLFNISKDFPKGAAITLKATALLMEYLSEVAAALKLARDQLFADKTIQDLTSLKERLANSLKTGDPEIIFQLQSLCQTQWRTWETEFAQQAPPLESPNQCLQLTELHLLAGKAAFGDTLEDEFKTNKNLNSRDILDWTPLHHAASRGSPRTLKTLLKLRPELNVQDIRGRTPLHIICWRWYGTNTMRLLLQEGSDINMRDINGRTPLHHATERGHKEGVECLIDARADVNISDNQGKTPLFCAAYRGYYDLIDNLWSDVHKVLRDHNGRTPLHLAALGATNDDGPDTAEPGKTRVNKAKVVRALMQFDPDKEAQDVFGDTPLHGAVRSGNLFAALELLDLGANIEAKSSLGYRPLYMAAERGYKSIVDHLLERGALIEGDHGEELAYVPLYGAAKGGHEETVRLLLDRGADINNMRSIAIYGMRVLHYAAEQGHETVVRLLLEKGADKDFKDNSGKRPMHHATIKGHRKVVQVLLDFQADIDGLDSSGCTALSTAAREGSMSVVELLLEKGARTEVEEVIDKRPLYEAAQIGHTGVVKRLLSSGALVDGSKDGETSTPLHAASRNGNLAIVRLLLRSGANDNCRDEGGRTPLLCAAAEGHAMVVELLLQRGGNIEERGEFGNTPLHCAAERGRELVVKLLLDQGAEIDSMREDRRTPLSLAVEHNKGAVVQLLLDRGADREVADEEASCSWNPEVVRLFSGDPNLVQNNAIFAKNHKQLKMAWSIFNIIWPQFIMTWPSILPTKAHFNRCLPHLLLIVPLTLVLTWCWLLLDDTWTKVFCTVFALRYTRLVVHVLGSWMYRPSEVQPDPAFGRGDVTVILPTIDPNGPDFRECVESILMNRPTAILVVTVGEELRGECERVLQEMRDDFMDVQIGVSALAEASKRRQVTHAVSKIETAITVLADDHVIWKDSFLPSVLAPFNDQSVGMVATKKRVRRTTPGQWTWLSIVNFIACNYLQRHNWELRTSDAIDGGVFVISGRTAVYRTEFLNDATMLERFCAEKFFFGLLGGNGLGPDDDNFLTRDAMKKNWRIKFQDTEDATIETTLGEWPKFQGQLLRWARTTFRSNPVMLRDPVWLLRYPWSAFMVYWAGMVNFALLWDFALIFTAVKSGTSPSNVMLLLIWMFWTKVVKIIPHFCQHPSDFSLVIFQILFGYVHSFIKLWALLTFWDCDWSGRNLDDVNAEGEQPQLDTSFHFI</sequence>
<reference evidence="7 8" key="1">
    <citation type="submission" date="2020-01" db="EMBL/GenBank/DDBJ databases">
        <title>Identification and distribution of gene clusters putatively required for synthesis of sphingolipid metabolism inhibitors in phylogenetically diverse species of the filamentous fungus Fusarium.</title>
        <authorList>
            <person name="Kim H.-S."/>
            <person name="Busman M."/>
            <person name="Brown D.W."/>
            <person name="Divon H."/>
            <person name="Uhlig S."/>
            <person name="Proctor R.H."/>
        </authorList>
    </citation>
    <scope>NUCLEOTIDE SEQUENCE [LARGE SCALE GENOMIC DNA]</scope>
    <source>
        <strain evidence="7 8">NRRL 20459</strain>
    </source>
</reference>
<dbReference type="InterPro" id="IPR029044">
    <property type="entry name" value="Nucleotide-diphossugar_trans"/>
</dbReference>
<protein>
    <submittedName>
        <fullName evidence="7">Ankyrin repeat</fullName>
    </submittedName>
</protein>
<keyword evidence="5" id="KW-1133">Transmembrane helix</keyword>
<feature type="transmembrane region" description="Helical" evidence="5">
    <location>
        <begin position="62"/>
        <end position="83"/>
    </location>
</feature>
<dbReference type="EMBL" id="JAADYS010000991">
    <property type="protein sequence ID" value="KAF4465713.1"/>
    <property type="molecule type" value="Genomic_DNA"/>
</dbReference>
<dbReference type="CDD" id="cd06434">
    <property type="entry name" value="GT2_HAS"/>
    <property type="match status" value="1"/>
</dbReference>
<dbReference type="GO" id="GO:0061629">
    <property type="term" value="F:RNA polymerase II-specific DNA-binding transcription factor binding"/>
    <property type="evidence" value="ECO:0007669"/>
    <property type="project" value="TreeGrafter"/>
</dbReference>
<feature type="repeat" description="ANK" evidence="3">
    <location>
        <begin position="1282"/>
        <end position="1314"/>
    </location>
</feature>
<feature type="repeat" description="ANK" evidence="3">
    <location>
        <begin position="1415"/>
        <end position="1447"/>
    </location>
</feature>
<feature type="compositionally biased region" description="Basic and acidic residues" evidence="4">
    <location>
        <begin position="478"/>
        <end position="488"/>
    </location>
</feature>
<feature type="transmembrane region" description="Helical" evidence="5">
    <location>
        <begin position="237"/>
        <end position="255"/>
    </location>
</feature>
<dbReference type="PRINTS" id="PR01415">
    <property type="entry name" value="ANKYRIN"/>
</dbReference>
<keyword evidence="8" id="KW-1185">Reference proteome</keyword>
<feature type="transmembrane region" description="Helical" evidence="5">
    <location>
        <begin position="359"/>
        <end position="376"/>
    </location>
</feature>
<dbReference type="PROSITE" id="PS50297">
    <property type="entry name" value="ANK_REP_REGION"/>
    <property type="match status" value="12"/>
</dbReference>
<feature type="repeat" description="ANK" evidence="3">
    <location>
        <begin position="1178"/>
        <end position="1210"/>
    </location>
</feature>
<feature type="signal peptide" evidence="6">
    <location>
        <begin position="1"/>
        <end position="22"/>
    </location>
</feature>
<feature type="repeat" description="ANK" evidence="3">
    <location>
        <begin position="996"/>
        <end position="1028"/>
    </location>
</feature>
<feature type="repeat" description="ANK" evidence="3">
    <location>
        <begin position="1315"/>
        <end position="1347"/>
    </location>
</feature>
<comment type="caution">
    <text evidence="7">The sequence shown here is derived from an EMBL/GenBank/DDBJ whole genome shotgun (WGS) entry which is preliminary data.</text>
</comment>
<dbReference type="Proteomes" id="UP000554235">
    <property type="component" value="Unassembled WGS sequence"/>
</dbReference>
<evidence type="ECO:0000256" key="2">
    <source>
        <dbReference type="ARBA" id="ARBA00023043"/>
    </source>
</evidence>
<proteinExistence type="predicted"/>
<feature type="compositionally biased region" description="Basic and acidic residues" evidence="4">
    <location>
        <begin position="614"/>
        <end position="623"/>
    </location>
</feature>
<evidence type="ECO:0000256" key="6">
    <source>
        <dbReference type="SAM" id="SignalP"/>
    </source>
</evidence>
<dbReference type="PANTHER" id="PTHR24126">
    <property type="entry name" value="ANKYRIN REPEAT, PH AND SEC7 DOMAIN CONTAINING PROTEIN SECG-RELATED"/>
    <property type="match status" value="1"/>
</dbReference>
<feature type="repeat" description="ANK" evidence="3">
    <location>
        <begin position="1514"/>
        <end position="1546"/>
    </location>
</feature>
<feature type="region of interest" description="Disordered" evidence="4">
    <location>
        <begin position="476"/>
        <end position="496"/>
    </location>
</feature>
<dbReference type="Gene3D" id="1.25.40.20">
    <property type="entry name" value="Ankyrin repeat-containing domain"/>
    <property type="match status" value="4"/>
</dbReference>
<name>A0A8H4LCP5_9HYPO</name>
<dbReference type="InterPro" id="IPR002110">
    <property type="entry name" value="Ankyrin_rpt"/>
</dbReference>
<keyword evidence="5" id="KW-0812">Transmembrane</keyword>
<evidence type="ECO:0000313" key="7">
    <source>
        <dbReference type="EMBL" id="KAF4465713.1"/>
    </source>
</evidence>
<dbReference type="GO" id="GO:0006357">
    <property type="term" value="P:regulation of transcription by RNA polymerase II"/>
    <property type="evidence" value="ECO:0007669"/>
    <property type="project" value="TreeGrafter"/>
</dbReference>
<keyword evidence="5" id="KW-0472">Membrane</keyword>
<evidence type="ECO:0000313" key="8">
    <source>
        <dbReference type="Proteomes" id="UP000554235"/>
    </source>
</evidence>
<accession>A0A8H4LCP5</accession>
<dbReference type="Pfam" id="PF12796">
    <property type="entry name" value="Ank_2"/>
    <property type="match status" value="5"/>
</dbReference>
<feature type="transmembrane region" description="Helical" evidence="5">
    <location>
        <begin position="1941"/>
        <end position="1966"/>
    </location>
</feature>
<keyword evidence="2 3" id="KW-0040">ANK repeat</keyword>
<feature type="repeat" description="ANK" evidence="3">
    <location>
        <begin position="1448"/>
        <end position="1480"/>
    </location>
</feature>
<feature type="repeat" description="ANK" evidence="3">
    <location>
        <begin position="1481"/>
        <end position="1513"/>
    </location>
</feature>
<feature type="transmembrane region" description="Helical" evidence="5">
    <location>
        <begin position="1978"/>
        <end position="1995"/>
    </location>
</feature>
<dbReference type="SMART" id="SM00248">
    <property type="entry name" value="ANK"/>
    <property type="match status" value="16"/>
</dbReference>
<feature type="repeat" description="ANK" evidence="3">
    <location>
        <begin position="1381"/>
        <end position="1413"/>
    </location>
</feature>
<feature type="compositionally biased region" description="Polar residues" evidence="4">
    <location>
        <begin position="710"/>
        <end position="727"/>
    </location>
</feature>
<dbReference type="Pfam" id="PF00023">
    <property type="entry name" value="Ank"/>
    <property type="match status" value="1"/>
</dbReference>
<dbReference type="SUPFAM" id="SSF53448">
    <property type="entry name" value="Nucleotide-diphospho-sugar transferases"/>
    <property type="match status" value="1"/>
</dbReference>
<evidence type="ECO:0000256" key="3">
    <source>
        <dbReference type="PROSITE-ProRule" id="PRU00023"/>
    </source>
</evidence>
<feature type="transmembrane region" description="Helical" evidence="5">
    <location>
        <begin position="2007"/>
        <end position="2029"/>
    </location>
</feature>
<feature type="repeat" description="ANK" evidence="3">
    <location>
        <begin position="1246"/>
        <end position="1278"/>
    </location>
</feature>
<gene>
    <name evidence="7" type="ORF">FALBO_7442</name>
</gene>
<feature type="region of interest" description="Disordered" evidence="4">
    <location>
        <begin position="604"/>
        <end position="623"/>
    </location>
</feature>
<dbReference type="PROSITE" id="PS50088">
    <property type="entry name" value="ANK_REPEAT"/>
    <property type="match status" value="14"/>
</dbReference>
<keyword evidence="6" id="KW-0732">Signal</keyword>
<dbReference type="Pfam" id="PF13637">
    <property type="entry name" value="Ank_4"/>
    <property type="match status" value="1"/>
</dbReference>
<feature type="repeat" description="ANK" evidence="3">
    <location>
        <begin position="1029"/>
        <end position="1062"/>
    </location>
</feature>
<feature type="repeat" description="ANK" evidence="3">
    <location>
        <begin position="1063"/>
        <end position="1095"/>
    </location>
</feature>
<evidence type="ECO:0000256" key="5">
    <source>
        <dbReference type="SAM" id="Phobius"/>
    </source>
</evidence>
<dbReference type="InterPro" id="IPR036770">
    <property type="entry name" value="Ankyrin_rpt-contain_sf"/>
</dbReference>
<feature type="repeat" description="ANK" evidence="3">
    <location>
        <begin position="1348"/>
        <end position="1380"/>
    </location>
</feature>
<dbReference type="Pfam" id="PF13641">
    <property type="entry name" value="Glyco_tranf_2_3"/>
    <property type="match status" value="1"/>
</dbReference>
<feature type="chain" id="PRO_5034567156" evidence="6">
    <location>
        <begin position="23"/>
        <end position="2057"/>
    </location>
</feature>
<feature type="repeat" description="ANK" evidence="3">
    <location>
        <begin position="1211"/>
        <end position="1243"/>
    </location>
</feature>
<keyword evidence="1" id="KW-0677">Repeat</keyword>
<dbReference type="GO" id="GO:0005634">
    <property type="term" value="C:nucleus"/>
    <property type="evidence" value="ECO:0007669"/>
    <property type="project" value="TreeGrafter"/>
</dbReference>
<evidence type="ECO:0000256" key="1">
    <source>
        <dbReference type="ARBA" id="ARBA00022737"/>
    </source>
</evidence>
<evidence type="ECO:0000256" key="4">
    <source>
        <dbReference type="SAM" id="MobiDB-lite"/>
    </source>
</evidence>
<dbReference type="SUPFAM" id="SSF48403">
    <property type="entry name" value="Ankyrin repeat"/>
    <property type="match status" value="2"/>
</dbReference>
<dbReference type="PANTHER" id="PTHR24126:SF14">
    <property type="entry name" value="ANK_REP_REGION DOMAIN-CONTAINING PROTEIN"/>
    <property type="match status" value="1"/>
</dbReference>
<feature type="transmembrane region" description="Helical" evidence="5">
    <location>
        <begin position="275"/>
        <end position="298"/>
    </location>
</feature>
<organism evidence="7 8">
    <name type="scientific">Fusarium albosuccineum</name>
    <dbReference type="NCBI Taxonomy" id="1237068"/>
    <lineage>
        <taxon>Eukaryota</taxon>
        <taxon>Fungi</taxon>
        <taxon>Dikarya</taxon>
        <taxon>Ascomycota</taxon>
        <taxon>Pezizomycotina</taxon>
        <taxon>Sordariomycetes</taxon>
        <taxon>Hypocreomycetidae</taxon>
        <taxon>Hypocreales</taxon>
        <taxon>Nectriaceae</taxon>
        <taxon>Fusarium</taxon>
        <taxon>Fusarium decemcellulare species complex</taxon>
    </lineage>
</organism>
<dbReference type="OrthoDB" id="2849215at2759"/>
<feature type="region of interest" description="Disordered" evidence="4">
    <location>
        <begin position="705"/>
        <end position="727"/>
    </location>
</feature>